<dbReference type="EMBL" id="CP000662">
    <property type="protein sequence ID" value="ABP72291.1"/>
    <property type="molecule type" value="Genomic_DNA"/>
</dbReference>
<protein>
    <submittedName>
        <fullName evidence="2">Uncharacterized protein</fullName>
    </submittedName>
</protein>
<feature type="region of interest" description="Disordered" evidence="1">
    <location>
        <begin position="55"/>
        <end position="84"/>
    </location>
</feature>
<gene>
    <name evidence="2" type="ordered locus">Rsph17025_3414</name>
</gene>
<organism evidence="2">
    <name type="scientific">Cereibacter sphaeroides (strain ATCC 17025 / ATH 2.4.3)</name>
    <name type="common">Rhodobacter sphaeroides</name>
    <dbReference type="NCBI Taxonomy" id="349102"/>
    <lineage>
        <taxon>Bacteria</taxon>
        <taxon>Pseudomonadati</taxon>
        <taxon>Pseudomonadota</taxon>
        <taxon>Alphaproteobacteria</taxon>
        <taxon>Rhodobacterales</taxon>
        <taxon>Paracoccaceae</taxon>
        <taxon>Cereibacter</taxon>
    </lineage>
</organism>
<dbReference type="AlphaFoldDB" id="A4WY27"/>
<geneLocation type="plasmid" evidence="2">
    <name>pRSPA01</name>
</geneLocation>
<reference evidence="2" key="1">
    <citation type="submission" date="2007-04" db="EMBL/GenBank/DDBJ databases">
        <title>Complete sequence of plasmid pRSPA01 of Rhodobacter sphaeroides ATCC 17025.</title>
        <authorList>
            <consortium name="US DOE Joint Genome Institute"/>
            <person name="Copeland A."/>
            <person name="Lucas S."/>
            <person name="Lapidus A."/>
            <person name="Barry K."/>
            <person name="Detter J.C."/>
            <person name="Glavina del Rio T."/>
            <person name="Hammon N."/>
            <person name="Israni S."/>
            <person name="Dalin E."/>
            <person name="Tice H."/>
            <person name="Pitluck S."/>
            <person name="Chertkov O."/>
            <person name="Brettin T."/>
            <person name="Bruce D."/>
            <person name="Han C."/>
            <person name="Schmutz J."/>
            <person name="Larimer F."/>
            <person name="Land M."/>
            <person name="Hauser L."/>
            <person name="Kyrpides N."/>
            <person name="Kim E."/>
            <person name="Richardson P."/>
            <person name="Mackenzie C."/>
            <person name="Choudhary M."/>
            <person name="Donohue T.J."/>
            <person name="Kaplan S."/>
        </authorList>
    </citation>
    <scope>NUCLEOTIDE SEQUENCE [LARGE SCALE GENOMIC DNA]</scope>
    <source>
        <strain evidence="2">ATCC 17025</strain>
        <plasmid evidence="2">pRSPA01</plasmid>
    </source>
</reference>
<dbReference type="KEGG" id="rsq:Rsph17025_3414"/>
<sequence length="202" mass="22294">MRSNANHAPFTGQEARFYKNSPALARSCVSWEEDKETVQWTVFPTQARWKPSRFRRADRGHAGGRARQAEGRARPGPPPLAGFGEAADARRRQGLGRRGLRPGSAAGLRHAHVAQKARFSAIDGRTTRHEGYALSQRCRKKIDLRRGNDPLDRCLILLTFGWAKAVGPMAQMMLHGAARVGARFTFTMAACNLAPLPRLLAA</sequence>
<evidence type="ECO:0000313" key="2">
    <source>
        <dbReference type="EMBL" id="ABP72291.1"/>
    </source>
</evidence>
<dbReference type="HOGENOM" id="CLU_1353765_0_0_5"/>
<keyword evidence="2" id="KW-0614">Plasmid</keyword>
<proteinExistence type="predicted"/>
<name>A4WY27_CERS5</name>
<accession>A4WY27</accession>
<evidence type="ECO:0000256" key="1">
    <source>
        <dbReference type="SAM" id="MobiDB-lite"/>
    </source>
</evidence>
<feature type="compositionally biased region" description="Basic and acidic residues" evidence="1">
    <location>
        <begin position="55"/>
        <end position="73"/>
    </location>
</feature>